<dbReference type="EMBL" id="FTMC01000015">
    <property type="protein sequence ID" value="SIR12885.1"/>
    <property type="molecule type" value="Genomic_DNA"/>
</dbReference>
<feature type="signal peptide" evidence="1">
    <location>
        <begin position="1"/>
        <end position="20"/>
    </location>
</feature>
<sequence>MKRAALISCLSALLSSAALANEGFTQRACMIEGNFNLLGQTLYSKDCMQAGRTETDETAFRRSCSELAKTSAALGGNPGTVTYMAQCELPAQGICKNFMKSGRDAYYYARTTDDLDTLPQGCNVWGGKWAPGR</sequence>
<feature type="chain" id="PRO_5009939697" description="NADH:ubiquinone oxidoreductase" evidence="1">
    <location>
        <begin position="21"/>
        <end position="133"/>
    </location>
</feature>
<organism evidence="2 3">
    <name type="scientific">Pseudomonas flexibilis</name>
    <dbReference type="NCBI Taxonomy" id="706570"/>
    <lineage>
        <taxon>Bacteria</taxon>
        <taxon>Pseudomonadati</taxon>
        <taxon>Pseudomonadota</taxon>
        <taxon>Gammaproteobacteria</taxon>
        <taxon>Pseudomonadales</taxon>
        <taxon>Pseudomonadaceae</taxon>
        <taxon>Pseudomonas</taxon>
    </lineage>
</organism>
<evidence type="ECO:0000256" key="1">
    <source>
        <dbReference type="SAM" id="SignalP"/>
    </source>
</evidence>
<gene>
    <name evidence="2" type="ORF">SAMN05421672_11536</name>
</gene>
<dbReference type="RefSeq" id="WP_052199701.1">
    <property type="nucleotide sequence ID" value="NZ_FTMC01000015.1"/>
</dbReference>
<proteinExistence type="predicted"/>
<reference evidence="2 3" key="1">
    <citation type="submission" date="2017-01" db="EMBL/GenBank/DDBJ databases">
        <authorList>
            <person name="Mah S.A."/>
            <person name="Swanson W.J."/>
            <person name="Moy G.W."/>
            <person name="Vacquier V.D."/>
        </authorList>
    </citation>
    <scope>NUCLEOTIDE SEQUENCE [LARGE SCALE GENOMIC DNA]</scope>
    <source>
        <strain evidence="2 3">ATCC 29606</strain>
    </source>
</reference>
<evidence type="ECO:0000313" key="2">
    <source>
        <dbReference type="EMBL" id="SIR12885.1"/>
    </source>
</evidence>
<evidence type="ECO:0008006" key="4">
    <source>
        <dbReference type="Google" id="ProtNLM"/>
    </source>
</evidence>
<accession>A0A1N6YE35</accession>
<keyword evidence="1" id="KW-0732">Signal</keyword>
<dbReference type="Proteomes" id="UP000186079">
    <property type="component" value="Unassembled WGS sequence"/>
</dbReference>
<evidence type="ECO:0000313" key="3">
    <source>
        <dbReference type="Proteomes" id="UP000186079"/>
    </source>
</evidence>
<name>A0A1N6YE35_9PSED</name>
<dbReference type="AlphaFoldDB" id="A0A1N6YE35"/>
<protein>
    <recommendedName>
        <fullName evidence="4">NADH:ubiquinone oxidoreductase</fullName>
    </recommendedName>
</protein>